<reference evidence="3" key="1">
    <citation type="submission" date="2016-11" db="UniProtKB">
        <authorList>
            <consortium name="WormBaseParasite"/>
        </authorList>
    </citation>
    <scope>IDENTIFICATION</scope>
</reference>
<organism evidence="2 3">
    <name type="scientific">Steinernema glaseri</name>
    <dbReference type="NCBI Taxonomy" id="37863"/>
    <lineage>
        <taxon>Eukaryota</taxon>
        <taxon>Metazoa</taxon>
        <taxon>Ecdysozoa</taxon>
        <taxon>Nematoda</taxon>
        <taxon>Chromadorea</taxon>
        <taxon>Rhabditida</taxon>
        <taxon>Tylenchina</taxon>
        <taxon>Panagrolaimomorpha</taxon>
        <taxon>Strongyloidoidea</taxon>
        <taxon>Steinernematidae</taxon>
        <taxon>Steinernema</taxon>
    </lineage>
</organism>
<dbReference type="AlphaFoldDB" id="A0A1I7ZXR6"/>
<proteinExistence type="predicted"/>
<keyword evidence="1" id="KW-0472">Membrane</keyword>
<keyword evidence="2" id="KW-1185">Reference proteome</keyword>
<keyword evidence="1" id="KW-1133">Transmembrane helix</keyword>
<dbReference type="Proteomes" id="UP000095287">
    <property type="component" value="Unplaced"/>
</dbReference>
<dbReference type="WBParaSite" id="L893_g30805.t1">
    <property type="protein sequence ID" value="L893_g30805.t1"/>
    <property type="gene ID" value="L893_g30805"/>
</dbReference>
<evidence type="ECO:0000256" key="1">
    <source>
        <dbReference type="SAM" id="Phobius"/>
    </source>
</evidence>
<name>A0A1I7ZXR6_9BILA</name>
<keyword evidence="1" id="KW-0812">Transmembrane</keyword>
<protein>
    <submittedName>
        <fullName evidence="3">Protein quiver</fullName>
    </submittedName>
</protein>
<accession>A0A1I7ZXR6</accession>
<sequence>MKTSYMDSAFSGPYMTGYHHKVYVEDNTLLQDFLHSLFASFKMKFLLTVFCFAATFYASDALKCWQGYSPAGPFNTTGLTQPTDCTSGAMWCLKEMMTGGHQRSCVPTPPQNDQGVVVQTASCYNGPRDNSGNVRQYCICNTDGCNSSSALGFSVVLVFLLAAWNLLKIR</sequence>
<evidence type="ECO:0000313" key="3">
    <source>
        <dbReference type="WBParaSite" id="L893_g30805.t1"/>
    </source>
</evidence>
<evidence type="ECO:0000313" key="2">
    <source>
        <dbReference type="Proteomes" id="UP000095287"/>
    </source>
</evidence>
<feature type="transmembrane region" description="Helical" evidence="1">
    <location>
        <begin position="150"/>
        <end position="167"/>
    </location>
</feature>